<dbReference type="EMBL" id="CAJFCV020000004">
    <property type="protein sequence ID" value="CAG9114635.1"/>
    <property type="molecule type" value="Genomic_DNA"/>
</dbReference>
<accession>A0A1I7S2E0</accession>
<dbReference type="Proteomes" id="UP000582659">
    <property type="component" value="Unassembled WGS sequence"/>
</dbReference>
<evidence type="ECO:0000313" key="3">
    <source>
        <dbReference type="Proteomes" id="UP000095284"/>
    </source>
</evidence>
<evidence type="ECO:0000313" key="4">
    <source>
        <dbReference type="Proteomes" id="UP000659654"/>
    </source>
</evidence>
<dbReference type="WBParaSite" id="BXY_0716900.1">
    <property type="protein sequence ID" value="BXY_0716900.1"/>
    <property type="gene ID" value="BXY_0716900"/>
</dbReference>
<evidence type="ECO:0000313" key="2">
    <source>
        <dbReference type="EMBL" id="CAG9114635.1"/>
    </source>
</evidence>
<sequence>MDSKPCSSSSPSDDNKSVWILDKLGELEYIQEFDQACFKDCLGSLEKIMNESEDLLKETRKYRSKKNTTKLNGLLRETMRHAVGLIVFTKLFVPQEPKKCSICKGNMTKNKEPLYCLQCIQPIGCKNCMCEWTKNFRRELIRCFKCQKKSFKKFPLFYHCH</sequence>
<evidence type="ECO:0000313" key="5">
    <source>
        <dbReference type="WBParaSite" id="BXY_0716900.1"/>
    </source>
</evidence>
<evidence type="ECO:0000313" key="1">
    <source>
        <dbReference type="EMBL" id="CAD5225487.1"/>
    </source>
</evidence>
<proteinExistence type="predicted"/>
<gene>
    <name evidence="1" type="ORF">BXYJ_LOCUS8569</name>
</gene>
<dbReference type="Proteomes" id="UP000659654">
    <property type="component" value="Unassembled WGS sequence"/>
</dbReference>
<reference evidence="5" key="1">
    <citation type="submission" date="2016-11" db="UniProtKB">
        <authorList>
            <consortium name="WormBaseParasite"/>
        </authorList>
    </citation>
    <scope>IDENTIFICATION</scope>
</reference>
<reference evidence="2" key="2">
    <citation type="submission" date="2020-08" db="EMBL/GenBank/DDBJ databases">
        <authorList>
            <person name="Kikuchi T."/>
        </authorList>
    </citation>
    <scope>NUCLEOTIDE SEQUENCE</scope>
    <source>
        <strain evidence="1">Ka4C1</strain>
    </source>
</reference>
<protein>
    <submittedName>
        <fullName evidence="1">(pine wood nematode) hypothetical protein</fullName>
    </submittedName>
</protein>
<dbReference type="Proteomes" id="UP000095284">
    <property type="component" value="Unplaced"/>
</dbReference>
<keyword evidence="4" id="KW-1185">Reference proteome</keyword>
<organism evidence="3 5">
    <name type="scientific">Bursaphelenchus xylophilus</name>
    <name type="common">Pinewood nematode worm</name>
    <name type="synonym">Aphelenchoides xylophilus</name>
    <dbReference type="NCBI Taxonomy" id="6326"/>
    <lineage>
        <taxon>Eukaryota</taxon>
        <taxon>Metazoa</taxon>
        <taxon>Ecdysozoa</taxon>
        <taxon>Nematoda</taxon>
        <taxon>Chromadorea</taxon>
        <taxon>Rhabditida</taxon>
        <taxon>Tylenchina</taxon>
        <taxon>Tylenchomorpha</taxon>
        <taxon>Aphelenchoidea</taxon>
        <taxon>Aphelenchoididae</taxon>
        <taxon>Bursaphelenchus</taxon>
    </lineage>
</organism>
<name>A0A1I7S2E0_BURXY</name>
<dbReference type="EMBL" id="CAJFDI010000004">
    <property type="protein sequence ID" value="CAD5225487.1"/>
    <property type="molecule type" value="Genomic_DNA"/>
</dbReference>
<dbReference type="AlphaFoldDB" id="A0A1I7S2E0"/>